<evidence type="ECO:0000313" key="1">
    <source>
        <dbReference type="EMBL" id="RZC63090.1"/>
    </source>
</evidence>
<gene>
    <name evidence="1" type="ORF">C5167_024842</name>
</gene>
<name>A0A4Y7JSQ0_PAPSO</name>
<dbReference type="Gramene" id="RZC63090">
    <property type="protein sequence ID" value="RZC63090"/>
    <property type="gene ID" value="C5167_024842"/>
</dbReference>
<dbReference type="AlphaFoldDB" id="A0A4Y7JSQ0"/>
<organism evidence="1 2">
    <name type="scientific">Papaver somniferum</name>
    <name type="common">Opium poppy</name>
    <dbReference type="NCBI Taxonomy" id="3469"/>
    <lineage>
        <taxon>Eukaryota</taxon>
        <taxon>Viridiplantae</taxon>
        <taxon>Streptophyta</taxon>
        <taxon>Embryophyta</taxon>
        <taxon>Tracheophyta</taxon>
        <taxon>Spermatophyta</taxon>
        <taxon>Magnoliopsida</taxon>
        <taxon>Ranunculales</taxon>
        <taxon>Papaveraceae</taxon>
        <taxon>Papaveroideae</taxon>
        <taxon>Papaver</taxon>
    </lineage>
</organism>
<accession>A0A4Y7JSQ0</accession>
<dbReference type="Proteomes" id="UP000316621">
    <property type="component" value="Chromosome 5"/>
</dbReference>
<keyword evidence="2" id="KW-1185">Reference proteome</keyword>
<feature type="non-terminal residue" evidence="1">
    <location>
        <position position="1"/>
    </location>
</feature>
<sequence length="74" mass="8740">TGYLGASSNIFSLLTYNFLLHRITSKQISHLAEKRKNNQLGFSKRFQGTKKEEFLKEGMLKDVHQRRELHLHRI</sequence>
<evidence type="ECO:0000313" key="2">
    <source>
        <dbReference type="Proteomes" id="UP000316621"/>
    </source>
</evidence>
<protein>
    <submittedName>
        <fullName evidence="1">Uncharacterized protein</fullName>
    </submittedName>
</protein>
<reference evidence="1 2" key="1">
    <citation type="journal article" date="2018" name="Science">
        <title>The opium poppy genome and morphinan production.</title>
        <authorList>
            <person name="Guo L."/>
            <person name="Winzer T."/>
            <person name="Yang X."/>
            <person name="Li Y."/>
            <person name="Ning Z."/>
            <person name="He Z."/>
            <person name="Teodor R."/>
            <person name="Lu Y."/>
            <person name="Bowser T.A."/>
            <person name="Graham I.A."/>
            <person name="Ye K."/>
        </authorList>
    </citation>
    <scope>NUCLEOTIDE SEQUENCE [LARGE SCALE GENOMIC DNA]</scope>
    <source>
        <strain evidence="2">cv. HN1</strain>
        <tissue evidence="1">Leaves</tissue>
    </source>
</reference>
<dbReference type="EMBL" id="CM010719">
    <property type="protein sequence ID" value="RZC63090.1"/>
    <property type="molecule type" value="Genomic_DNA"/>
</dbReference>
<proteinExistence type="predicted"/>